<reference evidence="16" key="1">
    <citation type="submission" date="2017-05" db="EMBL/GenBank/DDBJ databases">
        <authorList>
            <person name="Kirkegaard R."/>
            <person name="Mcilroy J S."/>
        </authorList>
    </citation>
    <scope>NUCLEOTIDE SEQUENCE [LARGE SCALE GENOMIC DNA]</scope>
</reference>
<dbReference type="InterPro" id="IPR001433">
    <property type="entry name" value="OxRdtase_FAD/NAD-bd"/>
</dbReference>
<keyword evidence="16" id="KW-1185">Reference proteome</keyword>
<evidence type="ECO:0000256" key="13">
    <source>
        <dbReference type="SAM" id="Phobius"/>
    </source>
</evidence>
<dbReference type="InterPro" id="IPR013112">
    <property type="entry name" value="FAD-bd_8"/>
</dbReference>
<evidence type="ECO:0000256" key="12">
    <source>
        <dbReference type="ARBA" id="ARBA00023136"/>
    </source>
</evidence>
<dbReference type="KEGG" id="abat:CFX1CAM_1801"/>
<dbReference type="InterPro" id="IPR050415">
    <property type="entry name" value="MRET"/>
</dbReference>
<keyword evidence="9" id="KW-0560">Oxidoreductase</keyword>
<evidence type="ECO:0000256" key="7">
    <source>
        <dbReference type="ARBA" id="ARBA00022827"/>
    </source>
</evidence>
<evidence type="ECO:0000256" key="1">
    <source>
        <dbReference type="ARBA" id="ARBA00001974"/>
    </source>
</evidence>
<keyword evidence="6" id="KW-0479">Metal-binding</keyword>
<comment type="subcellular location">
    <subcellularLocation>
        <location evidence="2">Membrane</location>
        <topology evidence="2">Multi-pass membrane protein</topology>
    </subcellularLocation>
</comment>
<dbReference type="Gene3D" id="2.40.30.10">
    <property type="entry name" value="Translation factors"/>
    <property type="match status" value="1"/>
</dbReference>
<dbReference type="InterPro" id="IPR017927">
    <property type="entry name" value="FAD-bd_FR_type"/>
</dbReference>
<dbReference type="Pfam" id="PF00175">
    <property type="entry name" value="NAD_binding_1"/>
    <property type="match status" value="1"/>
</dbReference>
<protein>
    <submittedName>
        <fullName evidence="15">Oxidoreductase</fullName>
    </submittedName>
</protein>
<organism evidence="15 16">
    <name type="scientific">Candidatus Brevifilum fermentans</name>
    <dbReference type="NCBI Taxonomy" id="1986204"/>
    <lineage>
        <taxon>Bacteria</taxon>
        <taxon>Bacillati</taxon>
        <taxon>Chloroflexota</taxon>
        <taxon>Anaerolineae</taxon>
        <taxon>Anaerolineales</taxon>
        <taxon>Anaerolineaceae</taxon>
        <taxon>Candidatus Brevifilum</taxon>
    </lineage>
</organism>
<evidence type="ECO:0000256" key="3">
    <source>
        <dbReference type="ARBA" id="ARBA00022630"/>
    </source>
</evidence>
<keyword evidence="4 13" id="KW-0812">Transmembrane</keyword>
<evidence type="ECO:0000256" key="11">
    <source>
        <dbReference type="ARBA" id="ARBA00023014"/>
    </source>
</evidence>
<dbReference type="EMBL" id="LT859958">
    <property type="protein sequence ID" value="SMX54866.1"/>
    <property type="molecule type" value="Genomic_DNA"/>
</dbReference>
<keyword evidence="10" id="KW-0408">Iron</keyword>
<dbReference type="SUPFAM" id="SSF52343">
    <property type="entry name" value="Ferredoxin reductase-like, C-terminal NADP-linked domain"/>
    <property type="match status" value="1"/>
</dbReference>
<dbReference type="InterPro" id="IPR013130">
    <property type="entry name" value="Fe3_Rdtase_TM_dom"/>
</dbReference>
<dbReference type="Gene3D" id="3.40.50.80">
    <property type="entry name" value="Nucleotide-binding domain of ferredoxin-NADP reductase (FNR) module"/>
    <property type="match status" value="1"/>
</dbReference>
<evidence type="ECO:0000256" key="10">
    <source>
        <dbReference type="ARBA" id="ARBA00023004"/>
    </source>
</evidence>
<evidence type="ECO:0000256" key="8">
    <source>
        <dbReference type="ARBA" id="ARBA00022989"/>
    </source>
</evidence>
<evidence type="ECO:0000256" key="5">
    <source>
        <dbReference type="ARBA" id="ARBA00022714"/>
    </source>
</evidence>
<evidence type="ECO:0000256" key="4">
    <source>
        <dbReference type="ARBA" id="ARBA00022692"/>
    </source>
</evidence>
<feature type="transmembrane region" description="Helical" evidence="13">
    <location>
        <begin position="179"/>
        <end position="197"/>
    </location>
</feature>
<dbReference type="PANTHER" id="PTHR47354">
    <property type="entry name" value="NADH OXIDOREDUCTASE HCR"/>
    <property type="match status" value="1"/>
</dbReference>
<dbReference type="PRINTS" id="PR00410">
    <property type="entry name" value="PHEHYDRXLASE"/>
</dbReference>
<accession>A0A1Y6K5L7</accession>
<name>A0A1Y6K5L7_9CHLR</name>
<keyword evidence="7" id="KW-0274">FAD</keyword>
<dbReference type="Proteomes" id="UP000195514">
    <property type="component" value="Chromosome I"/>
</dbReference>
<feature type="transmembrane region" description="Helical" evidence="13">
    <location>
        <begin position="71"/>
        <end position="91"/>
    </location>
</feature>
<dbReference type="GO" id="GO:0051537">
    <property type="term" value="F:2 iron, 2 sulfur cluster binding"/>
    <property type="evidence" value="ECO:0007669"/>
    <property type="project" value="UniProtKB-KW"/>
</dbReference>
<feature type="transmembrane region" description="Helical" evidence="13">
    <location>
        <begin position="149"/>
        <end position="167"/>
    </location>
</feature>
<dbReference type="Pfam" id="PF08022">
    <property type="entry name" value="FAD_binding_8"/>
    <property type="match status" value="1"/>
</dbReference>
<dbReference type="InterPro" id="IPR039261">
    <property type="entry name" value="FNR_nucleotide-bd"/>
</dbReference>
<dbReference type="SUPFAM" id="SSF63380">
    <property type="entry name" value="Riboflavin synthase domain-like"/>
    <property type="match status" value="1"/>
</dbReference>
<keyword evidence="5" id="KW-0001">2Fe-2S</keyword>
<dbReference type="OrthoDB" id="9796486at2"/>
<dbReference type="GO" id="GO:0016020">
    <property type="term" value="C:membrane"/>
    <property type="evidence" value="ECO:0007669"/>
    <property type="project" value="UniProtKB-SubCell"/>
</dbReference>
<sequence>MLEILNNKVKSNKLIVITCIGCKHAKERMDNLKKSLYTRLWAIFYVILVFLPLVLLIIFPRPRSREFLRDFSVALGFITMSLLGLQTIPTSRLKFITRHFPMEKLYTIHHKMSIATLILSVIHPVLLIINNPETLLLLNFTTAPWRARAALISVLAMLILIVTSVWREDIKMRYDVWRWLHDAMTLLAVGFAFFHMFRINYFLSLTYQRVIWLVLAAIWLAVIVYIRVARPIIMVKHPYVVDHVEKEFGDSWSLFVRPDGHPGFKFQAGQFAWITVESPFIFRENPFSFSSSSDRDDGLMSFTIKELGDFTSSIKDLKPGDRIYVDGPYGTFSLDEHQSNRLVLIAGGIGSAPVLSILRTMRDRDHCIPVMFFYGSPSWDKVIFRDELAELEKEMDCLKVIHVLEHTTEDWKGESGYITADILARHLPADYKQWEYLFFLCGPTPMIEAVEGALHSLDVGSKKIFSEKYEMA</sequence>
<keyword evidence="11" id="KW-0411">Iron-sulfur</keyword>
<proteinExistence type="predicted"/>
<evidence type="ECO:0000313" key="16">
    <source>
        <dbReference type="Proteomes" id="UP000195514"/>
    </source>
</evidence>
<dbReference type="InterPro" id="IPR017938">
    <property type="entry name" value="Riboflavin_synthase-like_b-brl"/>
</dbReference>
<evidence type="ECO:0000256" key="2">
    <source>
        <dbReference type="ARBA" id="ARBA00004141"/>
    </source>
</evidence>
<feature type="transmembrane region" description="Helical" evidence="13">
    <location>
        <begin position="112"/>
        <end position="129"/>
    </location>
</feature>
<dbReference type="PROSITE" id="PS51384">
    <property type="entry name" value="FAD_FR"/>
    <property type="match status" value="1"/>
</dbReference>
<evidence type="ECO:0000256" key="6">
    <source>
        <dbReference type="ARBA" id="ARBA00022723"/>
    </source>
</evidence>
<dbReference type="Pfam" id="PF01794">
    <property type="entry name" value="Ferric_reduct"/>
    <property type="match status" value="1"/>
</dbReference>
<evidence type="ECO:0000256" key="9">
    <source>
        <dbReference type="ARBA" id="ARBA00023002"/>
    </source>
</evidence>
<dbReference type="GO" id="GO:0016491">
    <property type="term" value="F:oxidoreductase activity"/>
    <property type="evidence" value="ECO:0007669"/>
    <property type="project" value="UniProtKB-KW"/>
</dbReference>
<feature type="transmembrane region" description="Helical" evidence="13">
    <location>
        <begin position="209"/>
        <end position="228"/>
    </location>
</feature>
<dbReference type="AlphaFoldDB" id="A0A1Y6K5L7"/>
<gene>
    <name evidence="15" type="ORF">CFX1CAM_1801</name>
</gene>
<comment type="cofactor">
    <cofactor evidence="1">
        <name>FAD</name>
        <dbReference type="ChEBI" id="CHEBI:57692"/>
    </cofactor>
</comment>
<dbReference type="GO" id="GO:0046872">
    <property type="term" value="F:metal ion binding"/>
    <property type="evidence" value="ECO:0007669"/>
    <property type="project" value="UniProtKB-KW"/>
</dbReference>
<keyword evidence="8 13" id="KW-1133">Transmembrane helix</keyword>
<keyword evidence="3" id="KW-0285">Flavoprotein</keyword>
<dbReference type="CDD" id="cd06198">
    <property type="entry name" value="FNR_like_3"/>
    <property type="match status" value="1"/>
</dbReference>
<evidence type="ECO:0000313" key="15">
    <source>
        <dbReference type="EMBL" id="SMX54866.1"/>
    </source>
</evidence>
<dbReference type="GO" id="GO:0050660">
    <property type="term" value="F:flavin adenine dinucleotide binding"/>
    <property type="evidence" value="ECO:0007669"/>
    <property type="project" value="TreeGrafter"/>
</dbReference>
<evidence type="ECO:0000259" key="14">
    <source>
        <dbReference type="PROSITE" id="PS51384"/>
    </source>
</evidence>
<dbReference type="PANTHER" id="PTHR47354:SF8">
    <property type="entry name" value="1,2-PHENYLACETYL-COA EPOXIDASE, SUBUNIT E"/>
    <property type="match status" value="1"/>
</dbReference>
<keyword evidence="12 13" id="KW-0472">Membrane</keyword>
<feature type="transmembrane region" description="Helical" evidence="13">
    <location>
        <begin position="36"/>
        <end position="59"/>
    </location>
</feature>
<feature type="domain" description="FAD-binding FR-type" evidence="14">
    <location>
        <begin position="234"/>
        <end position="335"/>
    </location>
</feature>